<dbReference type="GO" id="GO:0030638">
    <property type="term" value="P:polyketide metabolic process"/>
    <property type="evidence" value="ECO:0007669"/>
    <property type="project" value="InterPro"/>
</dbReference>
<dbReference type="STRING" id="644352.J3P5R5"/>
<evidence type="ECO:0000313" key="3">
    <source>
        <dbReference type="EnsemblFungi" id="EJT75017"/>
    </source>
</evidence>
<dbReference type="SUPFAM" id="SSF54427">
    <property type="entry name" value="NTF2-like"/>
    <property type="match status" value="2"/>
</dbReference>
<evidence type="ECO:0000313" key="4">
    <source>
        <dbReference type="Proteomes" id="UP000006039"/>
    </source>
</evidence>
<reference evidence="4" key="1">
    <citation type="submission" date="2010-07" db="EMBL/GenBank/DDBJ databases">
        <title>The genome sequence of Gaeumannomyces graminis var. tritici strain R3-111a-1.</title>
        <authorList>
            <consortium name="The Broad Institute Genome Sequencing Platform"/>
            <person name="Ma L.-J."/>
            <person name="Dead R."/>
            <person name="Young S."/>
            <person name="Zeng Q."/>
            <person name="Koehrsen M."/>
            <person name="Alvarado L."/>
            <person name="Berlin A."/>
            <person name="Chapman S.B."/>
            <person name="Chen Z."/>
            <person name="Freedman E."/>
            <person name="Gellesch M."/>
            <person name="Goldberg J."/>
            <person name="Griggs A."/>
            <person name="Gujja S."/>
            <person name="Heilman E.R."/>
            <person name="Heiman D."/>
            <person name="Hepburn T."/>
            <person name="Howarth C."/>
            <person name="Jen D."/>
            <person name="Larson L."/>
            <person name="Mehta T."/>
            <person name="Neiman D."/>
            <person name="Pearson M."/>
            <person name="Roberts A."/>
            <person name="Saif S."/>
            <person name="Shea T."/>
            <person name="Shenoy N."/>
            <person name="Sisk P."/>
            <person name="Stolte C."/>
            <person name="Sykes S."/>
            <person name="Walk T."/>
            <person name="White J."/>
            <person name="Yandava C."/>
            <person name="Haas B."/>
            <person name="Nusbaum C."/>
            <person name="Birren B."/>
        </authorList>
    </citation>
    <scope>NUCLEOTIDE SEQUENCE [LARGE SCALE GENOMIC DNA]</scope>
    <source>
        <strain evidence="4">R3-111a-1</strain>
    </source>
</reference>
<dbReference type="OrthoDB" id="2830113at2759"/>
<dbReference type="VEuPathDB" id="FungiDB:GGTG_08855"/>
<organism evidence="2">
    <name type="scientific">Gaeumannomyces tritici (strain R3-111a-1)</name>
    <name type="common">Wheat and barley take-all root rot fungus</name>
    <name type="synonym">Gaeumannomyces graminis var. tritici</name>
    <dbReference type="NCBI Taxonomy" id="644352"/>
    <lineage>
        <taxon>Eukaryota</taxon>
        <taxon>Fungi</taxon>
        <taxon>Dikarya</taxon>
        <taxon>Ascomycota</taxon>
        <taxon>Pezizomycotina</taxon>
        <taxon>Sordariomycetes</taxon>
        <taxon>Sordariomycetidae</taxon>
        <taxon>Magnaporthales</taxon>
        <taxon>Magnaporthaceae</taxon>
        <taxon>Gaeumannomyces</taxon>
    </lineage>
</organism>
<name>J3P5R5_GAET3</name>
<dbReference type="Proteomes" id="UP000006039">
    <property type="component" value="Unassembled WGS sequence"/>
</dbReference>
<dbReference type="HOGENOM" id="CLU_062065_0_0_1"/>
<dbReference type="AlphaFoldDB" id="J3P5R5"/>
<dbReference type="InterPro" id="IPR009959">
    <property type="entry name" value="Cyclase_SnoaL-like"/>
</dbReference>
<evidence type="ECO:0000313" key="2">
    <source>
        <dbReference type="EMBL" id="EJT75017.1"/>
    </source>
</evidence>
<dbReference type="Gene3D" id="3.10.450.50">
    <property type="match status" value="2"/>
</dbReference>
<dbReference type="GeneID" id="20349313"/>
<reference evidence="2" key="3">
    <citation type="submission" date="2010-09" db="EMBL/GenBank/DDBJ databases">
        <title>Annotation of Gaeumannomyces graminis var. tritici R3-111a-1.</title>
        <authorList>
            <consortium name="The Broad Institute Genome Sequencing Platform"/>
            <person name="Ma L.-J."/>
            <person name="Dead R."/>
            <person name="Young S.K."/>
            <person name="Zeng Q."/>
            <person name="Gargeya S."/>
            <person name="Fitzgerald M."/>
            <person name="Haas B."/>
            <person name="Abouelleil A."/>
            <person name="Alvarado L."/>
            <person name="Arachchi H.M."/>
            <person name="Berlin A."/>
            <person name="Brown A."/>
            <person name="Chapman S.B."/>
            <person name="Chen Z."/>
            <person name="Dunbar C."/>
            <person name="Freedman E."/>
            <person name="Gearin G."/>
            <person name="Gellesch M."/>
            <person name="Goldberg J."/>
            <person name="Griggs A."/>
            <person name="Gujja S."/>
            <person name="Heiman D."/>
            <person name="Howarth C."/>
            <person name="Larson L."/>
            <person name="Lui A."/>
            <person name="MacDonald P.J.P."/>
            <person name="Mehta T."/>
            <person name="Montmayeur A."/>
            <person name="Murphy C."/>
            <person name="Neiman D."/>
            <person name="Pearson M."/>
            <person name="Priest M."/>
            <person name="Roberts A."/>
            <person name="Saif S."/>
            <person name="Shea T."/>
            <person name="Shenoy N."/>
            <person name="Sisk P."/>
            <person name="Stolte C."/>
            <person name="Sykes S."/>
            <person name="Yandava C."/>
            <person name="Wortman J."/>
            <person name="Nusbaum C."/>
            <person name="Birren B."/>
        </authorList>
    </citation>
    <scope>NUCLEOTIDE SEQUENCE</scope>
    <source>
        <strain evidence="2">R3-111a-1</strain>
    </source>
</reference>
<reference evidence="3" key="5">
    <citation type="submission" date="2018-04" db="UniProtKB">
        <authorList>
            <consortium name="EnsemblFungi"/>
        </authorList>
    </citation>
    <scope>IDENTIFICATION</scope>
    <source>
        <strain evidence="3">R3-111a-1</strain>
    </source>
</reference>
<gene>
    <name evidence="3" type="primary">20349313</name>
    <name evidence="2" type="ORF">GGTG_08855</name>
</gene>
<keyword evidence="4" id="KW-1185">Reference proteome</keyword>
<dbReference type="EnsemblFungi" id="EJT75017">
    <property type="protein sequence ID" value="EJT75017"/>
    <property type="gene ID" value="GGTG_08855"/>
</dbReference>
<dbReference type="InterPro" id="IPR032710">
    <property type="entry name" value="NTF2-like_dom_sf"/>
</dbReference>
<sequence>MTVEATFRAFIDHVNAGRWADIAELIPGDGQVTYNKRGYPRDEFLAKLRQRIGALPEGAFEIETVVSDEAAQVAAVRIIYRTTLPDDWEDKDWEDVDGGTAGDARAGTTAAAAASPSRGRRLTGLHHLFCWIKDGRVLDIETIGDVDGVFRDENVAAMPPDLEADASRRLTAAEMSATYRAYIDCINARTMDAELARFCHPRVRHNGRDLSLAEYGGLMEDAQQAIEGLSFAIHTLLADEDAQRLAVRLEFAGVPRKRWAGSVEPSGAPLELGGFAEHVYYWLNDGRIARVLSLVDLASYREQVRAAAGPSPQSRRRVS</sequence>
<evidence type="ECO:0008006" key="5">
    <source>
        <dbReference type="Google" id="ProtNLM"/>
    </source>
</evidence>
<feature type="compositionally biased region" description="Low complexity" evidence="1">
    <location>
        <begin position="102"/>
        <end position="116"/>
    </location>
</feature>
<reference evidence="2" key="2">
    <citation type="submission" date="2010-07" db="EMBL/GenBank/DDBJ databases">
        <authorList>
            <consortium name="The Broad Institute Genome Sequencing Platform"/>
            <consortium name="Broad Institute Genome Sequencing Center for Infectious Disease"/>
            <person name="Ma L.-J."/>
            <person name="Dead R."/>
            <person name="Young S."/>
            <person name="Zeng Q."/>
            <person name="Koehrsen M."/>
            <person name="Alvarado L."/>
            <person name="Berlin A."/>
            <person name="Chapman S.B."/>
            <person name="Chen Z."/>
            <person name="Freedman E."/>
            <person name="Gellesch M."/>
            <person name="Goldberg J."/>
            <person name="Griggs A."/>
            <person name="Gujja S."/>
            <person name="Heilman E.R."/>
            <person name="Heiman D."/>
            <person name="Hepburn T."/>
            <person name="Howarth C."/>
            <person name="Jen D."/>
            <person name="Larson L."/>
            <person name="Mehta T."/>
            <person name="Neiman D."/>
            <person name="Pearson M."/>
            <person name="Roberts A."/>
            <person name="Saif S."/>
            <person name="Shea T."/>
            <person name="Shenoy N."/>
            <person name="Sisk P."/>
            <person name="Stolte C."/>
            <person name="Sykes S."/>
            <person name="Walk T."/>
            <person name="White J."/>
            <person name="Yandava C."/>
            <person name="Haas B."/>
            <person name="Nusbaum C."/>
            <person name="Birren B."/>
        </authorList>
    </citation>
    <scope>NUCLEOTIDE SEQUENCE</scope>
    <source>
        <strain evidence="2">R3-111a-1</strain>
    </source>
</reference>
<accession>J3P5R5</accession>
<evidence type="ECO:0000256" key="1">
    <source>
        <dbReference type="SAM" id="MobiDB-lite"/>
    </source>
</evidence>
<dbReference type="eggNOG" id="ENOG502T08M">
    <property type="taxonomic scope" value="Eukaryota"/>
</dbReference>
<dbReference type="EMBL" id="GL385398">
    <property type="protein sequence ID" value="EJT75017.1"/>
    <property type="molecule type" value="Genomic_DNA"/>
</dbReference>
<proteinExistence type="predicted"/>
<protein>
    <recommendedName>
        <fullName evidence="5">SnoaL-like domain-containing protein</fullName>
    </recommendedName>
</protein>
<dbReference type="Pfam" id="PF07366">
    <property type="entry name" value="SnoaL"/>
    <property type="match status" value="1"/>
</dbReference>
<dbReference type="RefSeq" id="XP_009224961.1">
    <property type="nucleotide sequence ID" value="XM_009226697.1"/>
</dbReference>
<feature type="region of interest" description="Disordered" evidence="1">
    <location>
        <begin position="96"/>
        <end position="116"/>
    </location>
</feature>
<reference evidence="3" key="4">
    <citation type="journal article" date="2015" name="G3 (Bethesda)">
        <title>Genome sequences of three phytopathogenic species of the Magnaporthaceae family of fungi.</title>
        <authorList>
            <person name="Okagaki L.H."/>
            <person name="Nunes C.C."/>
            <person name="Sailsbery J."/>
            <person name="Clay B."/>
            <person name="Brown D."/>
            <person name="John T."/>
            <person name="Oh Y."/>
            <person name="Young N."/>
            <person name="Fitzgerald M."/>
            <person name="Haas B.J."/>
            <person name="Zeng Q."/>
            <person name="Young S."/>
            <person name="Adiconis X."/>
            <person name="Fan L."/>
            <person name="Levin J.Z."/>
            <person name="Mitchell T.K."/>
            <person name="Okubara P.A."/>
            <person name="Farman M.L."/>
            <person name="Kohn L.M."/>
            <person name="Birren B."/>
            <person name="Ma L.-J."/>
            <person name="Dean R.A."/>
        </authorList>
    </citation>
    <scope>NUCLEOTIDE SEQUENCE</scope>
    <source>
        <strain evidence="3">R3-111a-1</strain>
    </source>
</reference>